<dbReference type="PRINTS" id="PR00974">
    <property type="entry name" value="RIBOSOMALS18"/>
</dbReference>
<comment type="subunit">
    <text evidence="4">Part of the 30S ribosomal subunit. Forms a tight heterodimer with protein bS6.</text>
</comment>
<keyword evidence="4" id="KW-0699">rRNA-binding</keyword>
<evidence type="ECO:0000256" key="3">
    <source>
        <dbReference type="ARBA" id="ARBA00023274"/>
    </source>
</evidence>
<dbReference type="EMBL" id="LCMG01000016">
    <property type="protein sequence ID" value="KKU32479.1"/>
    <property type="molecule type" value="Genomic_DNA"/>
</dbReference>
<keyword evidence="2 4" id="KW-0689">Ribosomal protein</keyword>
<keyword evidence="4" id="KW-0694">RNA-binding</keyword>
<evidence type="ECO:0000256" key="2">
    <source>
        <dbReference type="ARBA" id="ARBA00022980"/>
    </source>
</evidence>
<reference evidence="6 7" key="1">
    <citation type="journal article" date="2015" name="Nature">
        <title>rRNA introns, odd ribosomes, and small enigmatic genomes across a large radiation of phyla.</title>
        <authorList>
            <person name="Brown C.T."/>
            <person name="Hug L.A."/>
            <person name="Thomas B.C."/>
            <person name="Sharon I."/>
            <person name="Castelle C.J."/>
            <person name="Singh A."/>
            <person name="Wilkins M.J."/>
            <person name="Williams K.H."/>
            <person name="Banfield J.F."/>
        </authorList>
    </citation>
    <scope>NUCLEOTIDE SEQUENCE [LARGE SCALE GENOMIC DNA]</scope>
</reference>
<keyword evidence="3 4" id="KW-0687">Ribonucleoprotein</keyword>
<gene>
    <name evidence="4" type="primary">rpsR</name>
    <name evidence="6" type="ORF">UX45_C0016G0015</name>
</gene>
<dbReference type="AlphaFoldDB" id="A0A0G1PI59"/>
<dbReference type="InterPro" id="IPR001648">
    <property type="entry name" value="Ribosomal_bS18"/>
</dbReference>
<dbReference type="NCBIfam" id="TIGR00165">
    <property type="entry name" value="S18"/>
    <property type="match status" value="1"/>
</dbReference>
<evidence type="ECO:0000313" key="6">
    <source>
        <dbReference type="EMBL" id="KKU32479.1"/>
    </source>
</evidence>
<dbReference type="PANTHER" id="PTHR13479">
    <property type="entry name" value="30S RIBOSOMAL PROTEIN S18"/>
    <property type="match status" value="1"/>
</dbReference>
<name>A0A0G1PI59_9BACT</name>
<proteinExistence type="inferred from homology"/>
<accession>A0A0G1PI59</accession>
<comment type="similarity">
    <text evidence="1 4 5">Belongs to the bacterial ribosomal protein bS18 family.</text>
</comment>
<dbReference type="InterPro" id="IPR036870">
    <property type="entry name" value="Ribosomal_bS18_sf"/>
</dbReference>
<dbReference type="GO" id="GO:0006412">
    <property type="term" value="P:translation"/>
    <property type="evidence" value="ECO:0007669"/>
    <property type="project" value="UniProtKB-UniRule"/>
</dbReference>
<dbReference type="GO" id="GO:0003735">
    <property type="term" value="F:structural constituent of ribosome"/>
    <property type="evidence" value="ECO:0007669"/>
    <property type="project" value="InterPro"/>
</dbReference>
<dbReference type="HAMAP" id="MF_00270">
    <property type="entry name" value="Ribosomal_bS18"/>
    <property type="match status" value="1"/>
</dbReference>
<evidence type="ECO:0000256" key="5">
    <source>
        <dbReference type="RuleBase" id="RU003910"/>
    </source>
</evidence>
<protein>
    <recommendedName>
        <fullName evidence="4">Small ribosomal subunit protein bS18</fullName>
    </recommendedName>
</protein>
<dbReference type="GO" id="GO:0022627">
    <property type="term" value="C:cytosolic small ribosomal subunit"/>
    <property type="evidence" value="ECO:0007669"/>
    <property type="project" value="TreeGrafter"/>
</dbReference>
<dbReference type="Proteomes" id="UP000034705">
    <property type="component" value="Unassembled WGS sequence"/>
</dbReference>
<evidence type="ECO:0000256" key="4">
    <source>
        <dbReference type="HAMAP-Rule" id="MF_00270"/>
    </source>
</evidence>
<organism evidence="6 7">
    <name type="scientific">Candidatus Uhrbacteria bacterium GW2011_GWF2_46_218</name>
    <dbReference type="NCBI Taxonomy" id="1619001"/>
    <lineage>
        <taxon>Bacteria</taxon>
        <taxon>Candidatus Uhriibacteriota</taxon>
    </lineage>
</organism>
<evidence type="ECO:0000256" key="1">
    <source>
        <dbReference type="ARBA" id="ARBA00005589"/>
    </source>
</evidence>
<dbReference type="Gene3D" id="4.10.640.10">
    <property type="entry name" value="Ribosomal protein S18"/>
    <property type="match status" value="1"/>
</dbReference>
<comment type="function">
    <text evidence="4">Binds as a heterodimer with protein bS6 to the central domain of the 16S rRNA, where it helps stabilize the platform of the 30S subunit.</text>
</comment>
<evidence type="ECO:0000313" key="7">
    <source>
        <dbReference type="Proteomes" id="UP000034705"/>
    </source>
</evidence>
<sequence length="83" mass="9906">MAYQKREQTQAQTQARKERVCYFCLNNISDVDYKDVRILQKFLSSFGKIVPRKRSRVCMKHQRKLSNAIKRARIMALLPFVQK</sequence>
<dbReference type="Pfam" id="PF01084">
    <property type="entry name" value="Ribosomal_S18"/>
    <property type="match status" value="1"/>
</dbReference>
<comment type="caution">
    <text evidence="6">The sequence shown here is derived from an EMBL/GenBank/DDBJ whole genome shotgun (WGS) entry which is preliminary data.</text>
</comment>
<dbReference type="GO" id="GO:0070181">
    <property type="term" value="F:small ribosomal subunit rRNA binding"/>
    <property type="evidence" value="ECO:0007669"/>
    <property type="project" value="TreeGrafter"/>
</dbReference>
<dbReference type="SUPFAM" id="SSF46911">
    <property type="entry name" value="Ribosomal protein S18"/>
    <property type="match status" value="1"/>
</dbReference>
<dbReference type="PANTHER" id="PTHR13479:SF40">
    <property type="entry name" value="SMALL RIBOSOMAL SUBUNIT PROTEIN BS18M"/>
    <property type="match status" value="1"/>
</dbReference>